<feature type="repeat" description="PPR" evidence="2">
    <location>
        <begin position="216"/>
        <end position="250"/>
    </location>
</feature>
<dbReference type="EMBL" id="GGEC01010531">
    <property type="protein sequence ID" value="MBW91014.1"/>
    <property type="molecule type" value="Transcribed_RNA"/>
</dbReference>
<dbReference type="Pfam" id="PF13041">
    <property type="entry name" value="PPR_2"/>
    <property type="match status" value="1"/>
</dbReference>
<dbReference type="Gene3D" id="1.25.40.10">
    <property type="entry name" value="Tetratricopeptide repeat domain"/>
    <property type="match status" value="3"/>
</dbReference>
<evidence type="ECO:0000256" key="2">
    <source>
        <dbReference type="PROSITE-ProRule" id="PRU00708"/>
    </source>
</evidence>
<feature type="repeat" description="PPR" evidence="2">
    <location>
        <begin position="251"/>
        <end position="285"/>
    </location>
</feature>
<protein>
    <submittedName>
        <fullName evidence="3">Uncharacterized protein MANES_05G198900</fullName>
    </submittedName>
</protein>
<reference evidence="3" key="1">
    <citation type="submission" date="2018-02" db="EMBL/GenBank/DDBJ databases">
        <title>Rhizophora mucronata_Transcriptome.</title>
        <authorList>
            <person name="Meera S.P."/>
            <person name="Sreeshan A."/>
            <person name="Augustine A."/>
        </authorList>
    </citation>
    <scope>NUCLEOTIDE SEQUENCE</scope>
    <source>
        <tissue evidence="3">Leaf</tissue>
    </source>
</reference>
<dbReference type="NCBIfam" id="TIGR00756">
    <property type="entry name" value="PPR"/>
    <property type="match status" value="2"/>
</dbReference>
<accession>A0A2P2JC01</accession>
<evidence type="ECO:0000256" key="1">
    <source>
        <dbReference type="ARBA" id="ARBA00022737"/>
    </source>
</evidence>
<dbReference type="EMBL" id="GGEC01010532">
    <property type="protein sequence ID" value="MBW91015.1"/>
    <property type="molecule type" value="Transcribed_RNA"/>
</dbReference>
<keyword evidence="1" id="KW-0677">Repeat</keyword>
<dbReference type="PANTHER" id="PTHR47493:SF3">
    <property type="entry name" value="PENTACOTRIPEPTIDE-REPEAT REGION OF PRORP DOMAIN-CONTAINING PROTEIN"/>
    <property type="match status" value="1"/>
</dbReference>
<dbReference type="PROSITE" id="PS51375">
    <property type="entry name" value="PPR"/>
    <property type="match status" value="3"/>
</dbReference>
<organism evidence="3">
    <name type="scientific">Rhizophora mucronata</name>
    <name type="common">Asiatic mangrove</name>
    <dbReference type="NCBI Taxonomy" id="61149"/>
    <lineage>
        <taxon>Eukaryota</taxon>
        <taxon>Viridiplantae</taxon>
        <taxon>Streptophyta</taxon>
        <taxon>Embryophyta</taxon>
        <taxon>Tracheophyta</taxon>
        <taxon>Spermatophyta</taxon>
        <taxon>Magnoliopsida</taxon>
        <taxon>eudicotyledons</taxon>
        <taxon>Gunneridae</taxon>
        <taxon>Pentapetalae</taxon>
        <taxon>rosids</taxon>
        <taxon>fabids</taxon>
        <taxon>Malpighiales</taxon>
        <taxon>Rhizophoraceae</taxon>
        <taxon>Rhizophora</taxon>
    </lineage>
</organism>
<dbReference type="InterPro" id="IPR002885">
    <property type="entry name" value="PPR_rpt"/>
</dbReference>
<sequence length="519" mass="59414">MDHPQAVRAFCRVTVWAWKSNSNKDNPIVVSKTLIPKPFPNSVKPIAHQLFSLGVSQQRAVTAQDSCTKDHTTLLVESYYEHQSLKALVDKLNKKASCPLEILQDDGDWSKDHFWTVIRFLQHSSRSKEILQVFDAWKNKEISRNNELNFEKIIVVLGEEGLVEDAVSAFLEMKSLDLTPSLQIYNSLIHGYARNGKFDDAFLCLNQMKEINLSPESDTYDGLIQAYGKYKMYDEMGMCLKRMELDGCLPDQFTYNLLIKEFAHGGLLTRMERVYQSMRTRKMNSESSTSIAMLEAYANFGIVEKMEKALRRVRHSKAPLKDDLVRQIACVYIKNYMFSRLDDLGDYLASRTGRTNIVWCLRLLSHACLLSRKGMDSVVKEMEGANVSWNVTIANTILLAYLKMKDFTRLRTLLSKLPNHNLKPDIVTVGILFDASSIGFEGTEALQTWKRMGILYKCAKMNTDPLVLAAFGKGQFVRNCEEVYSSLEPEAREERSWTYYNLIHLVTKHNEGTLSLKEI</sequence>
<feature type="repeat" description="PPR" evidence="2">
    <location>
        <begin position="181"/>
        <end position="215"/>
    </location>
</feature>
<dbReference type="AlphaFoldDB" id="A0A2P2JC01"/>
<proteinExistence type="predicted"/>
<name>A0A2P2JC01_RHIMU</name>
<dbReference type="InterPro" id="IPR011990">
    <property type="entry name" value="TPR-like_helical_dom_sf"/>
</dbReference>
<evidence type="ECO:0000313" key="3">
    <source>
        <dbReference type="EMBL" id="MBW91014.1"/>
    </source>
</evidence>
<dbReference type="PANTHER" id="PTHR47493">
    <property type="entry name" value="OS08G0520200 PROTEIN"/>
    <property type="match status" value="1"/>
</dbReference>
<dbReference type="Pfam" id="PF01535">
    <property type="entry name" value="PPR"/>
    <property type="match status" value="2"/>
</dbReference>